<evidence type="ECO:0000259" key="10">
    <source>
        <dbReference type="Pfam" id="PF06702"/>
    </source>
</evidence>
<name>D6WR00_TRICA</name>
<organism evidence="11 12">
    <name type="scientific">Tribolium castaneum</name>
    <name type="common">Red flour beetle</name>
    <dbReference type="NCBI Taxonomy" id="7070"/>
    <lineage>
        <taxon>Eukaryota</taxon>
        <taxon>Metazoa</taxon>
        <taxon>Ecdysozoa</taxon>
        <taxon>Arthropoda</taxon>
        <taxon>Hexapoda</taxon>
        <taxon>Insecta</taxon>
        <taxon>Pterygota</taxon>
        <taxon>Neoptera</taxon>
        <taxon>Endopterygota</taxon>
        <taxon>Coleoptera</taxon>
        <taxon>Polyphaga</taxon>
        <taxon>Cucujiformia</taxon>
        <taxon>Tenebrionidae</taxon>
        <taxon>Tenebrionidae incertae sedis</taxon>
        <taxon>Tribolium</taxon>
    </lineage>
</organism>
<comment type="cofactor">
    <cofactor evidence="8">
        <name>Mn(2+)</name>
        <dbReference type="ChEBI" id="CHEBI:29035"/>
    </cofactor>
</comment>
<evidence type="ECO:0000256" key="7">
    <source>
        <dbReference type="PIRSR" id="PIRSR624869-2"/>
    </source>
</evidence>
<reference evidence="11 12" key="2">
    <citation type="journal article" date="2010" name="Nucleic Acids Res.">
        <title>BeetleBase in 2010: revisions to provide comprehensive genomic information for Tribolium castaneum.</title>
        <authorList>
            <person name="Kim H.S."/>
            <person name="Murphy T."/>
            <person name="Xia J."/>
            <person name="Caragea D."/>
            <person name="Park Y."/>
            <person name="Beeman R.W."/>
            <person name="Lorenzen M.D."/>
            <person name="Butcher S."/>
            <person name="Manak J.R."/>
            <person name="Brown S.J."/>
        </authorList>
    </citation>
    <scope>GENOME REANNOTATION</scope>
    <source>
        <strain evidence="11 12">Georgia GA2</strain>
    </source>
</reference>
<keyword evidence="7" id="KW-0067">ATP-binding</keyword>
<feature type="binding site" evidence="7">
    <location>
        <position position="320"/>
    </location>
    <ligand>
        <name>ATP</name>
        <dbReference type="ChEBI" id="CHEBI:30616"/>
    </ligand>
</feature>
<proteinExistence type="inferred from homology"/>
<feature type="domain" description="FAM20 C-terminal" evidence="10">
    <location>
        <begin position="212"/>
        <end position="400"/>
    </location>
</feature>
<dbReference type="FunCoup" id="D6WR00">
    <property type="interactions" value="1263"/>
</dbReference>
<feature type="transmembrane region" description="Helical" evidence="9">
    <location>
        <begin position="7"/>
        <end position="26"/>
    </location>
</feature>
<dbReference type="GO" id="GO:0005794">
    <property type="term" value="C:Golgi apparatus"/>
    <property type="evidence" value="ECO:0007669"/>
    <property type="project" value="UniProtKB-SubCell"/>
</dbReference>
<dbReference type="KEGG" id="tca:658677"/>
<dbReference type="OrthoDB" id="8583677at2759"/>
<evidence type="ECO:0000313" key="11">
    <source>
        <dbReference type="EMBL" id="EFA06532.1"/>
    </source>
</evidence>
<keyword evidence="8" id="KW-0479">Metal-binding</keyword>
<dbReference type="eggNOG" id="KOG3829">
    <property type="taxonomic scope" value="Eukaryota"/>
</dbReference>
<keyword evidence="9" id="KW-1133">Transmembrane helix</keyword>
<feature type="binding site" evidence="7">
    <location>
        <position position="143"/>
    </location>
    <ligand>
        <name>ATP</name>
        <dbReference type="ChEBI" id="CHEBI:30616"/>
    </ligand>
</feature>
<keyword evidence="12" id="KW-1185">Reference proteome</keyword>
<dbReference type="GO" id="GO:0016773">
    <property type="term" value="F:phosphotransferase activity, alcohol group as acceptor"/>
    <property type="evidence" value="ECO:0000318"/>
    <property type="project" value="GO_Central"/>
</dbReference>
<dbReference type="GO" id="GO:0030166">
    <property type="term" value="P:proteoglycan biosynthetic process"/>
    <property type="evidence" value="ECO:0000318"/>
    <property type="project" value="GO_Central"/>
</dbReference>
<keyword evidence="8" id="KW-0464">Manganese</keyword>
<keyword evidence="4" id="KW-1015">Disulfide bond</keyword>
<dbReference type="Proteomes" id="UP000007266">
    <property type="component" value="Linkage group 7"/>
</dbReference>
<feature type="binding site" evidence="7">
    <location>
        <position position="127"/>
    </location>
    <ligand>
        <name>ATP</name>
        <dbReference type="ChEBI" id="CHEBI:30616"/>
    </ligand>
</feature>
<dbReference type="InterPro" id="IPR024869">
    <property type="entry name" value="FAM20"/>
</dbReference>
<keyword evidence="3" id="KW-0333">Golgi apparatus</keyword>
<dbReference type="PhylomeDB" id="D6WR00"/>
<evidence type="ECO:0000256" key="9">
    <source>
        <dbReference type="SAM" id="Phobius"/>
    </source>
</evidence>
<dbReference type="PANTHER" id="PTHR12450">
    <property type="entry name" value="DENTIN MATRIX PROTEIN 4 PROTEIN FAM20"/>
    <property type="match status" value="1"/>
</dbReference>
<feature type="binding site" evidence="8">
    <location>
        <position position="320"/>
    </location>
    <ligand>
        <name>Mn(2+)</name>
        <dbReference type="ChEBI" id="CHEBI:29035"/>
    </ligand>
</feature>
<dbReference type="OMA" id="YATVQYC"/>
<dbReference type="GO" id="GO:0005524">
    <property type="term" value="F:ATP binding"/>
    <property type="evidence" value="ECO:0007669"/>
    <property type="project" value="UniProtKB-KW"/>
</dbReference>
<protein>
    <submittedName>
        <fullName evidence="11">Glycosaminoglycan xylosylkinase-like Protein</fullName>
    </submittedName>
</protein>
<feature type="active site" evidence="6">
    <location>
        <position position="305"/>
    </location>
</feature>
<evidence type="ECO:0000256" key="8">
    <source>
        <dbReference type="PIRSR" id="PIRSR624869-3"/>
    </source>
</evidence>
<evidence type="ECO:0000256" key="6">
    <source>
        <dbReference type="PIRSR" id="PIRSR624869-1"/>
    </source>
</evidence>
<dbReference type="GO" id="GO:0046872">
    <property type="term" value="F:metal ion binding"/>
    <property type="evidence" value="ECO:0007669"/>
    <property type="project" value="UniProtKB-KW"/>
</dbReference>
<evidence type="ECO:0000313" key="12">
    <source>
        <dbReference type="Proteomes" id="UP000007266"/>
    </source>
</evidence>
<feature type="binding site" evidence="7">
    <location>
        <position position="310"/>
    </location>
    <ligand>
        <name>ATP</name>
        <dbReference type="ChEBI" id="CHEBI:30616"/>
    </ligand>
</feature>
<feature type="binding site" evidence="8">
    <location>
        <position position="162"/>
    </location>
    <ligand>
        <name>Mn(2+)</name>
        <dbReference type="ChEBI" id="CHEBI:29035"/>
    </ligand>
</feature>
<dbReference type="InterPro" id="IPR009581">
    <property type="entry name" value="FAM20_C"/>
</dbReference>
<evidence type="ECO:0000256" key="1">
    <source>
        <dbReference type="ARBA" id="ARBA00004555"/>
    </source>
</evidence>
<gene>
    <name evidence="11" type="primary">AUGUSTUS-3.0.2_09436</name>
    <name evidence="11" type="ORF">TcasGA2_TC009436</name>
</gene>
<keyword evidence="7" id="KW-0547">Nucleotide-binding</keyword>
<dbReference type="HOGENOM" id="CLU_028926_1_1_1"/>
<evidence type="ECO:0000256" key="3">
    <source>
        <dbReference type="ARBA" id="ARBA00023034"/>
    </source>
</evidence>
<reference evidence="11 12" key="1">
    <citation type="journal article" date="2008" name="Nature">
        <title>The genome of the model beetle and pest Tribolium castaneum.</title>
        <authorList>
            <consortium name="Tribolium Genome Sequencing Consortium"/>
            <person name="Richards S."/>
            <person name="Gibbs R.A."/>
            <person name="Weinstock G.M."/>
            <person name="Brown S.J."/>
            <person name="Denell R."/>
            <person name="Beeman R.W."/>
            <person name="Gibbs R."/>
            <person name="Beeman R.W."/>
            <person name="Brown S.J."/>
            <person name="Bucher G."/>
            <person name="Friedrich M."/>
            <person name="Grimmelikhuijzen C.J."/>
            <person name="Klingler M."/>
            <person name="Lorenzen M."/>
            <person name="Richards S."/>
            <person name="Roth S."/>
            <person name="Schroder R."/>
            <person name="Tautz D."/>
            <person name="Zdobnov E.M."/>
            <person name="Muzny D."/>
            <person name="Gibbs R.A."/>
            <person name="Weinstock G.M."/>
            <person name="Attaway T."/>
            <person name="Bell S."/>
            <person name="Buhay C.J."/>
            <person name="Chandrabose M.N."/>
            <person name="Chavez D."/>
            <person name="Clerk-Blankenburg K.P."/>
            <person name="Cree A."/>
            <person name="Dao M."/>
            <person name="Davis C."/>
            <person name="Chacko J."/>
            <person name="Dinh H."/>
            <person name="Dugan-Rocha S."/>
            <person name="Fowler G."/>
            <person name="Garner T.T."/>
            <person name="Garnes J."/>
            <person name="Gnirke A."/>
            <person name="Hawes A."/>
            <person name="Hernandez J."/>
            <person name="Hines S."/>
            <person name="Holder M."/>
            <person name="Hume J."/>
            <person name="Jhangiani S.N."/>
            <person name="Joshi V."/>
            <person name="Khan Z.M."/>
            <person name="Jackson L."/>
            <person name="Kovar C."/>
            <person name="Kowis A."/>
            <person name="Lee S."/>
            <person name="Lewis L.R."/>
            <person name="Margolis J."/>
            <person name="Morgan M."/>
            <person name="Nazareth L.V."/>
            <person name="Nguyen N."/>
            <person name="Okwuonu G."/>
            <person name="Parker D."/>
            <person name="Richards S."/>
            <person name="Ruiz S.J."/>
            <person name="Santibanez J."/>
            <person name="Savard J."/>
            <person name="Scherer S.E."/>
            <person name="Schneider B."/>
            <person name="Sodergren E."/>
            <person name="Tautz D."/>
            <person name="Vattahil S."/>
            <person name="Villasana D."/>
            <person name="White C.S."/>
            <person name="Wright R."/>
            <person name="Park Y."/>
            <person name="Beeman R.W."/>
            <person name="Lord J."/>
            <person name="Oppert B."/>
            <person name="Lorenzen M."/>
            <person name="Brown S."/>
            <person name="Wang L."/>
            <person name="Savard J."/>
            <person name="Tautz D."/>
            <person name="Richards S."/>
            <person name="Weinstock G."/>
            <person name="Gibbs R.A."/>
            <person name="Liu Y."/>
            <person name="Worley K."/>
            <person name="Weinstock G."/>
            <person name="Elsik C.G."/>
            <person name="Reese J.T."/>
            <person name="Elhaik E."/>
            <person name="Landan G."/>
            <person name="Graur D."/>
            <person name="Arensburger P."/>
            <person name="Atkinson P."/>
            <person name="Beeman R.W."/>
            <person name="Beidler J."/>
            <person name="Brown S.J."/>
            <person name="Demuth J.P."/>
            <person name="Drury D.W."/>
            <person name="Du Y.Z."/>
            <person name="Fujiwara H."/>
            <person name="Lorenzen M."/>
            <person name="Maselli V."/>
            <person name="Osanai M."/>
            <person name="Park Y."/>
            <person name="Robertson H.M."/>
            <person name="Tu Z."/>
            <person name="Wang J.J."/>
            <person name="Wang S."/>
            <person name="Richards S."/>
            <person name="Song H."/>
            <person name="Zhang L."/>
            <person name="Sodergren E."/>
            <person name="Werner D."/>
            <person name="Stanke M."/>
            <person name="Morgenstern B."/>
            <person name="Solovyev V."/>
            <person name="Kosarev P."/>
            <person name="Brown G."/>
            <person name="Chen H.C."/>
            <person name="Ermolaeva O."/>
            <person name="Hlavina W."/>
            <person name="Kapustin Y."/>
            <person name="Kiryutin B."/>
            <person name="Kitts P."/>
            <person name="Maglott D."/>
            <person name="Pruitt K."/>
            <person name="Sapojnikov V."/>
            <person name="Souvorov A."/>
            <person name="Mackey A.J."/>
            <person name="Waterhouse R.M."/>
            <person name="Wyder S."/>
            <person name="Zdobnov E.M."/>
            <person name="Zdobnov E.M."/>
            <person name="Wyder S."/>
            <person name="Kriventseva E.V."/>
            <person name="Kadowaki T."/>
            <person name="Bork P."/>
            <person name="Aranda M."/>
            <person name="Bao R."/>
            <person name="Beermann A."/>
            <person name="Berns N."/>
            <person name="Bolognesi R."/>
            <person name="Bonneton F."/>
            <person name="Bopp D."/>
            <person name="Brown S.J."/>
            <person name="Bucher G."/>
            <person name="Butts T."/>
            <person name="Chaumot A."/>
            <person name="Denell R.E."/>
            <person name="Ferrier D.E."/>
            <person name="Friedrich M."/>
            <person name="Gordon C.M."/>
            <person name="Jindra M."/>
            <person name="Klingler M."/>
            <person name="Lan Q."/>
            <person name="Lattorff H.M."/>
            <person name="Laudet V."/>
            <person name="von Levetsow C."/>
            <person name="Liu Z."/>
            <person name="Lutz R."/>
            <person name="Lynch J.A."/>
            <person name="da Fonseca R.N."/>
            <person name="Posnien N."/>
            <person name="Reuter R."/>
            <person name="Roth S."/>
            <person name="Savard J."/>
            <person name="Schinko J.B."/>
            <person name="Schmitt C."/>
            <person name="Schoppmeier M."/>
            <person name="Schroder R."/>
            <person name="Shippy T.D."/>
            <person name="Simonnet F."/>
            <person name="Marques-Souza H."/>
            <person name="Tautz D."/>
            <person name="Tomoyasu Y."/>
            <person name="Trauner J."/>
            <person name="Van der Zee M."/>
            <person name="Vervoort M."/>
            <person name="Wittkopp N."/>
            <person name="Wimmer E.A."/>
            <person name="Yang X."/>
            <person name="Jones A.K."/>
            <person name="Sattelle D.B."/>
            <person name="Ebert P.R."/>
            <person name="Nelson D."/>
            <person name="Scott J.G."/>
            <person name="Beeman R.W."/>
            <person name="Muthukrishnan S."/>
            <person name="Kramer K.J."/>
            <person name="Arakane Y."/>
            <person name="Beeman R.W."/>
            <person name="Zhu Q."/>
            <person name="Hogenkamp D."/>
            <person name="Dixit R."/>
            <person name="Oppert B."/>
            <person name="Jiang H."/>
            <person name="Zou Z."/>
            <person name="Marshall J."/>
            <person name="Elpidina E."/>
            <person name="Vinokurov K."/>
            <person name="Oppert C."/>
            <person name="Zou Z."/>
            <person name="Evans J."/>
            <person name="Lu Z."/>
            <person name="Zhao P."/>
            <person name="Sumathipala N."/>
            <person name="Altincicek B."/>
            <person name="Vilcinskas A."/>
            <person name="Williams M."/>
            <person name="Hultmark D."/>
            <person name="Hetru C."/>
            <person name="Jiang H."/>
            <person name="Grimmelikhuijzen C.J."/>
            <person name="Hauser F."/>
            <person name="Cazzamali G."/>
            <person name="Williamson M."/>
            <person name="Park Y."/>
            <person name="Li B."/>
            <person name="Tanaka Y."/>
            <person name="Predel R."/>
            <person name="Neupert S."/>
            <person name="Schachtner J."/>
            <person name="Verleyen P."/>
            <person name="Raible F."/>
            <person name="Bork P."/>
            <person name="Friedrich M."/>
            <person name="Walden K.K."/>
            <person name="Robertson H.M."/>
            <person name="Angeli S."/>
            <person name="Foret S."/>
            <person name="Bucher G."/>
            <person name="Schuetz S."/>
            <person name="Maleszka R."/>
            <person name="Wimmer E.A."/>
            <person name="Beeman R.W."/>
            <person name="Lorenzen M."/>
            <person name="Tomoyasu Y."/>
            <person name="Miller S.C."/>
            <person name="Grossmann D."/>
            <person name="Bucher G."/>
        </authorList>
    </citation>
    <scope>NUCLEOTIDE SEQUENCE [LARGE SCALE GENOMIC DNA]</scope>
    <source>
        <strain evidence="11 12">Georgia GA2</strain>
    </source>
</reference>
<dbReference type="EMBL" id="KQ971351">
    <property type="protein sequence ID" value="EFA06532.1"/>
    <property type="molecule type" value="Genomic_DNA"/>
</dbReference>
<sequence length="405" mass="46543">MIRKRKLLSISVTLIVVFIFSTYYLLTTLTSTESEVRSTHEKIYHHLKNLPQLYKTHKPLENDAFDKFTSNVNVVINEDVAKVWQIANSWVSGTKLVDLESPFLGTVLSRLKTAKVVKADLDTRGTQLKFLLTLEGGQNVVFKPKWYDKSRVIEGPVYAGKDRHSSEIVAFYLSVLLNLPLTPCSVERTLSLSRDIVPVATRRLLNTSFEINNRTCIFGKCFYCKREDPICEDENFSLTGAAIFNINAPLKSYRSPWQRTYKKNKKAVWEEEDNYCKFVKEKITKRRILDLVDASVFDFLIQNGDRHHYETLHESVVLIDNGKGFGNPNISHLDVLAPLYQCCMLRSATLKKLLNLAGGQLRKKIETMPDLEKLLISDHLRALEERLMIVFATIEYCKTLKLNKE</sequence>
<dbReference type="Pfam" id="PF06702">
    <property type="entry name" value="Fam20C"/>
    <property type="match status" value="1"/>
</dbReference>
<dbReference type="PANTHER" id="PTHR12450:SF14">
    <property type="entry name" value="GLYCOSAMINOGLYCAN XYLOSYLKINASE"/>
    <property type="match status" value="1"/>
</dbReference>
<evidence type="ECO:0000256" key="2">
    <source>
        <dbReference type="ARBA" id="ARBA00006557"/>
    </source>
</evidence>
<dbReference type="InParanoid" id="D6WR00"/>
<accession>D6WR00</accession>
<evidence type="ECO:0000256" key="4">
    <source>
        <dbReference type="ARBA" id="ARBA00023157"/>
    </source>
</evidence>
<dbReference type="AlphaFoldDB" id="D6WR00"/>
<comment type="similarity">
    <text evidence="2">Belongs to the FAM20 family.</text>
</comment>
<keyword evidence="9" id="KW-0472">Membrane</keyword>
<comment type="subcellular location">
    <subcellularLocation>
        <location evidence="1">Golgi apparatus</location>
    </subcellularLocation>
</comment>
<dbReference type="STRING" id="7070.D6WR00"/>
<keyword evidence="5" id="KW-0325">Glycoprotein</keyword>
<keyword evidence="9" id="KW-0812">Transmembrane</keyword>
<evidence type="ECO:0000256" key="5">
    <source>
        <dbReference type="ARBA" id="ARBA00023180"/>
    </source>
</evidence>